<accession>A0A177V7N5</accession>
<name>A0A177V7N5_9BASI</name>
<reference evidence="1" key="2">
    <citation type="journal article" date="2019" name="IMA Fungus">
        <title>Genome sequencing and comparison of five Tilletia species to identify candidate genes for the detection of regulated species infecting wheat.</title>
        <authorList>
            <person name="Nguyen H.D.T."/>
            <person name="Sultana T."/>
            <person name="Kesanakurti P."/>
            <person name="Hambleton S."/>
        </authorList>
    </citation>
    <scope>NUCLEOTIDE SEQUENCE</scope>
    <source>
        <strain evidence="1">DAOMC 238032</strain>
    </source>
</reference>
<sequence length="95" mass="10360">MTIFSTAQPGTTLTTLLVVTGSLEHLRCPRPRRRIPSSSPVAQLSPSLVPGASSPSFALRPWICPPSALFCLSTRRVEKGYDPRFATADRNLFFG</sequence>
<proteinExistence type="predicted"/>
<protein>
    <submittedName>
        <fullName evidence="1">Uncharacterized protein</fullName>
    </submittedName>
</protein>
<comment type="caution">
    <text evidence="1">The sequence shown here is derived from an EMBL/GenBank/DDBJ whole genome shotgun (WGS) entry which is preliminary data.</text>
</comment>
<dbReference type="AlphaFoldDB" id="A0A177V7N5"/>
<reference evidence="1" key="1">
    <citation type="submission" date="2016-04" db="EMBL/GenBank/DDBJ databases">
        <authorList>
            <person name="Nguyen H.D."/>
            <person name="Kesanakurti P."/>
            <person name="Cullis J."/>
            <person name="Levesque C.A."/>
            <person name="Hambleton S."/>
        </authorList>
    </citation>
    <scope>NUCLEOTIDE SEQUENCE</scope>
    <source>
        <strain evidence="1">DAOMC 238032</strain>
    </source>
</reference>
<evidence type="ECO:0000313" key="1">
    <source>
        <dbReference type="EMBL" id="KAE8239998.1"/>
    </source>
</evidence>
<organism evidence="1 2">
    <name type="scientific">Tilletia caries</name>
    <name type="common">wheat bunt fungus</name>
    <dbReference type="NCBI Taxonomy" id="13290"/>
    <lineage>
        <taxon>Eukaryota</taxon>
        <taxon>Fungi</taxon>
        <taxon>Dikarya</taxon>
        <taxon>Basidiomycota</taxon>
        <taxon>Ustilaginomycotina</taxon>
        <taxon>Exobasidiomycetes</taxon>
        <taxon>Tilletiales</taxon>
        <taxon>Tilletiaceae</taxon>
        <taxon>Tilletia</taxon>
    </lineage>
</organism>
<gene>
    <name evidence="1" type="ORF">A4X03_0g8622</name>
</gene>
<evidence type="ECO:0000313" key="2">
    <source>
        <dbReference type="Proteomes" id="UP000077671"/>
    </source>
</evidence>
<dbReference type="Proteomes" id="UP000077671">
    <property type="component" value="Unassembled WGS sequence"/>
</dbReference>
<dbReference type="EMBL" id="LWDD02002728">
    <property type="protein sequence ID" value="KAE8239998.1"/>
    <property type="molecule type" value="Genomic_DNA"/>
</dbReference>